<feature type="transmembrane region" description="Helical" evidence="2">
    <location>
        <begin position="167"/>
        <end position="189"/>
    </location>
</feature>
<keyword evidence="2" id="KW-0472">Membrane</keyword>
<protein>
    <submittedName>
        <fullName evidence="3">Uncharacterized protein</fullName>
    </submittedName>
</protein>
<feature type="transmembrane region" description="Helical" evidence="2">
    <location>
        <begin position="82"/>
        <end position="100"/>
    </location>
</feature>
<evidence type="ECO:0000256" key="1">
    <source>
        <dbReference type="SAM" id="MobiDB-lite"/>
    </source>
</evidence>
<organism evidence="3 4">
    <name type="scientific">Natrinema altunense</name>
    <dbReference type="NCBI Taxonomy" id="222984"/>
    <lineage>
        <taxon>Archaea</taxon>
        <taxon>Methanobacteriati</taxon>
        <taxon>Methanobacteriota</taxon>
        <taxon>Stenosarchaea group</taxon>
        <taxon>Halobacteria</taxon>
        <taxon>Halobacteriales</taxon>
        <taxon>Natrialbaceae</taxon>
        <taxon>Natrinema</taxon>
    </lineage>
</organism>
<accession>A0A482Y4N8</accession>
<name>A0A482Y4N8_9EURY</name>
<proteinExistence type="predicted"/>
<feature type="transmembrane region" description="Helical" evidence="2">
    <location>
        <begin position="51"/>
        <end position="70"/>
    </location>
</feature>
<gene>
    <name evidence="3" type="ORF">ELS17_08315</name>
</gene>
<dbReference type="Proteomes" id="UP000292704">
    <property type="component" value="Unassembled WGS sequence"/>
</dbReference>
<feature type="compositionally biased region" description="Acidic residues" evidence="1">
    <location>
        <begin position="249"/>
        <end position="259"/>
    </location>
</feature>
<dbReference type="InterPro" id="IPR043812">
    <property type="entry name" value="DUF5794"/>
</dbReference>
<dbReference type="AlphaFoldDB" id="A0A482Y4N8"/>
<keyword evidence="2" id="KW-1133">Transmembrane helix</keyword>
<comment type="caution">
    <text evidence="3">The sequence shown here is derived from an EMBL/GenBank/DDBJ whole genome shotgun (WGS) entry which is preliminary data.</text>
</comment>
<dbReference type="EMBL" id="SHMR01000001">
    <property type="protein sequence ID" value="RZH69413.1"/>
    <property type="molecule type" value="Genomic_DNA"/>
</dbReference>
<keyword evidence="2" id="KW-0812">Transmembrane</keyword>
<feature type="transmembrane region" description="Helical" evidence="2">
    <location>
        <begin position="22"/>
        <end position="45"/>
    </location>
</feature>
<evidence type="ECO:0000313" key="3">
    <source>
        <dbReference type="EMBL" id="RZH69413.1"/>
    </source>
</evidence>
<sequence length="306" mass="31313">MSTSQHPVALQMERIIGGNARLLALVMMLPLVDGVFPALILAGALNNPLDAIQVGLLIFGGSATVAVILAEMNGTAREQAAVVLLVGIPLILLSAVQAALAPTIGSVVDTVIFERFAALVIAAIAAKTASATIGDYLPNPAVIIGLGLVASLEPSGATFSLMTEPELVVNATLAAAVGVAFALTIALTGPYLREYMDIDRFRFGSAVALGLLPPSLLWMTFGQAPLVALLVAALLAIEFPFRESADADSSPEPDADADDTTARMGAVTDGGGASASSEPPIAERDEEPNAYPGDDGTDTAGRAPWL</sequence>
<evidence type="ECO:0000256" key="2">
    <source>
        <dbReference type="SAM" id="Phobius"/>
    </source>
</evidence>
<feature type="region of interest" description="Disordered" evidence="1">
    <location>
        <begin position="245"/>
        <end position="306"/>
    </location>
</feature>
<dbReference type="RefSeq" id="WP_130170256.1">
    <property type="nucleotide sequence ID" value="NZ_SHMR01000001.1"/>
</dbReference>
<reference evidence="3 4" key="1">
    <citation type="submission" date="2019-02" db="EMBL/GenBank/DDBJ databases">
        <title>Genome analysis provides insights into bioremediation potentialities and Haloocin production by Natrinema altunense strain 4.1R isolated from Chott Douz in Tunisian desert.</title>
        <authorList>
            <person name="Najjari A."/>
            <person name="Youssef N."/>
            <person name="Ben Dhia O."/>
            <person name="Ferjani R."/>
            <person name="El Hidri D."/>
            <person name="Ouzari H.I."/>
            <person name="Cherif A."/>
        </authorList>
    </citation>
    <scope>NUCLEOTIDE SEQUENCE [LARGE SCALE GENOMIC DNA]</scope>
    <source>
        <strain evidence="3 4">4.1R</strain>
    </source>
</reference>
<feature type="transmembrane region" description="Helical" evidence="2">
    <location>
        <begin position="141"/>
        <end position="161"/>
    </location>
</feature>
<feature type="transmembrane region" description="Helical" evidence="2">
    <location>
        <begin position="224"/>
        <end position="241"/>
    </location>
</feature>
<evidence type="ECO:0000313" key="4">
    <source>
        <dbReference type="Proteomes" id="UP000292704"/>
    </source>
</evidence>
<dbReference type="Pfam" id="PF19107">
    <property type="entry name" value="DUF5794"/>
    <property type="match status" value="1"/>
</dbReference>
<dbReference type="OrthoDB" id="293478at2157"/>